<evidence type="ECO:0000313" key="1">
    <source>
        <dbReference type="EMBL" id="KAK8505983.1"/>
    </source>
</evidence>
<dbReference type="EMBL" id="JBBPBM010000120">
    <property type="protein sequence ID" value="KAK8505983.1"/>
    <property type="molecule type" value="Genomic_DNA"/>
</dbReference>
<protein>
    <submittedName>
        <fullName evidence="1">Uncharacterized protein</fullName>
    </submittedName>
</protein>
<organism evidence="1 2">
    <name type="scientific">Hibiscus sabdariffa</name>
    <name type="common">roselle</name>
    <dbReference type="NCBI Taxonomy" id="183260"/>
    <lineage>
        <taxon>Eukaryota</taxon>
        <taxon>Viridiplantae</taxon>
        <taxon>Streptophyta</taxon>
        <taxon>Embryophyta</taxon>
        <taxon>Tracheophyta</taxon>
        <taxon>Spermatophyta</taxon>
        <taxon>Magnoliopsida</taxon>
        <taxon>eudicotyledons</taxon>
        <taxon>Gunneridae</taxon>
        <taxon>Pentapetalae</taxon>
        <taxon>rosids</taxon>
        <taxon>malvids</taxon>
        <taxon>Malvales</taxon>
        <taxon>Malvaceae</taxon>
        <taxon>Malvoideae</taxon>
        <taxon>Hibiscus</taxon>
    </lineage>
</organism>
<comment type="caution">
    <text evidence="1">The sequence shown here is derived from an EMBL/GenBank/DDBJ whole genome shotgun (WGS) entry which is preliminary data.</text>
</comment>
<reference evidence="1 2" key="1">
    <citation type="journal article" date="2024" name="G3 (Bethesda)">
        <title>Genome assembly of Hibiscus sabdariffa L. provides insights into metabolisms of medicinal natural products.</title>
        <authorList>
            <person name="Kim T."/>
        </authorList>
    </citation>
    <scope>NUCLEOTIDE SEQUENCE [LARGE SCALE GENOMIC DNA]</scope>
    <source>
        <strain evidence="1">TK-2024</strain>
        <tissue evidence="1">Old leaves</tissue>
    </source>
</reference>
<gene>
    <name evidence="1" type="ORF">V6N12_074045</name>
</gene>
<evidence type="ECO:0000313" key="2">
    <source>
        <dbReference type="Proteomes" id="UP001472677"/>
    </source>
</evidence>
<accession>A0ABR2BFM2</accession>
<name>A0ABR2BFM2_9ROSI</name>
<dbReference type="Proteomes" id="UP001472677">
    <property type="component" value="Unassembled WGS sequence"/>
</dbReference>
<keyword evidence="2" id="KW-1185">Reference proteome</keyword>
<proteinExistence type="predicted"/>
<sequence>MAKETAYQGEAFFDHEKVRICQAGQLLVQGFQRRDQIRCSKAMASDKENKKVDGFRSSNWVKVELGLRLCSHREGRGLRDLWPSLAQDTSPNALLSTLQNKIEDGRNVYIATN</sequence>